<accession>A0A3D9DRG1</accession>
<dbReference type="Pfam" id="PF04796">
    <property type="entry name" value="RepA_C"/>
    <property type="match status" value="1"/>
</dbReference>
<gene>
    <name evidence="1" type="ORF">C8D72_3464</name>
</gene>
<dbReference type="Proteomes" id="UP000256334">
    <property type="component" value="Unassembled WGS sequence"/>
</dbReference>
<comment type="caution">
    <text evidence="1">The sequence shown here is derived from an EMBL/GenBank/DDBJ whole genome shotgun (WGS) entry which is preliminary data.</text>
</comment>
<dbReference type="OrthoDB" id="1524783at2"/>
<dbReference type="AlphaFoldDB" id="A0A3D9DRG1"/>
<evidence type="ECO:0000313" key="1">
    <source>
        <dbReference type="EMBL" id="REC93308.1"/>
    </source>
</evidence>
<keyword evidence="2" id="KW-1185">Reference proteome</keyword>
<sequence length="299" mass="33826">MTDSKPSMKITKNQRKLIDTGLKIEETPPSPNDMAFNNAILCQVGLPRSKVAEREFMRRCGDAWINVQAGYLDEGDNTPVAQPVPYGVTPRLTMAWITTYAKRHKTREIPTGNSAYEFLSLIGKSYAGTTLKNLRTQINALAACRIQIGYQGRTFNGQPVEQFDAWINDNGIHGNYRWPGVMILSEGYFNELERSAVPLDNRALEALGGSSLALDIYFWLAHRLYRISGKPVRVYWKNLREQFGQEYTGKDSERSFKRKFKESLKQVLTVYPQARVELITGGLSLKQSPPPIAQKCIND</sequence>
<proteinExistence type="predicted"/>
<dbReference type="RefSeq" id="WP_115855672.1">
    <property type="nucleotide sequence ID" value="NZ_QRDJ01000013.1"/>
</dbReference>
<reference evidence="1 2" key="1">
    <citation type="submission" date="2018-07" db="EMBL/GenBank/DDBJ databases">
        <title>Genomic Encyclopedia of Type Strains, Phase IV (KMG-IV): sequencing the most valuable type-strain genomes for metagenomic binning, comparative biology and taxonomic classification.</title>
        <authorList>
            <person name="Goeker M."/>
        </authorList>
    </citation>
    <scope>NUCLEOTIDE SEQUENCE [LARGE SCALE GENOMIC DNA]</scope>
    <source>
        <strain evidence="1 2">DSM 14324</strain>
    </source>
</reference>
<protein>
    <submittedName>
        <fullName evidence="1">RepA protein</fullName>
    </submittedName>
</protein>
<evidence type="ECO:0000313" key="2">
    <source>
        <dbReference type="Proteomes" id="UP000256334"/>
    </source>
</evidence>
<dbReference type="InterPro" id="IPR006881">
    <property type="entry name" value="RepA_C"/>
</dbReference>
<name>A0A3D9DRG1_9GAMM</name>
<organism evidence="1 2">
    <name type="scientific">Kushneria indalinina DSM 14324</name>
    <dbReference type="NCBI Taxonomy" id="1122140"/>
    <lineage>
        <taxon>Bacteria</taxon>
        <taxon>Pseudomonadati</taxon>
        <taxon>Pseudomonadota</taxon>
        <taxon>Gammaproteobacteria</taxon>
        <taxon>Oceanospirillales</taxon>
        <taxon>Halomonadaceae</taxon>
        <taxon>Kushneria</taxon>
    </lineage>
</organism>
<dbReference type="EMBL" id="QRDJ01000013">
    <property type="protein sequence ID" value="REC93308.1"/>
    <property type="molecule type" value="Genomic_DNA"/>
</dbReference>